<keyword evidence="2" id="KW-1185">Reference proteome</keyword>
<dbReference type="EMBL" id="CP004049">
    <property type="protein sequence ID" value="AGI85393.1"/>
    <property type="molecule type" value="Genomic_DNA"/>
</dbReference>
<dbReference type="KEGG" id="max:MMALV_06540"/>
<dbReference type="AlphaFoldDB" id="M9SGX7"/>
<dbReference type="PANTHER" id="PTHR41774">
    <property type="match status" value="1"/>
</dbReference>
<evidence type="ECO:0000313" key="2">
    <source>
        <dbReference type="Proteomes" id="UP000012672"/>
    </source>
</evidence>
<gene>
    <name evidence="1" type="ORF">MMALV_06540</name>
</gene>
<organism evidence="1 2">
    <name type="scientific">Methanomethylophilus alvi (strain Mx1201)</name>
    <dbReference type="NCBI Taxonomy" id="1236689"/>
    <lineage>
        <taxon>Archaea</taxon>
        <taxon>Methanobacteriati</taxon>
        <taxon>Thermoplasmatota</taxon>
        <taxon>Thermoplasmata</taxon>
        <taxon>Methanomassiliicoccales</taxon>
        <taxon>Methanomethylophilaceae</taxon>
        <taxon>Methanomethylophilus</taxon>
    </lineage>
</organism>
<dbReference type="SUPFAM" id="SSF102705">
    <property type="entry name" value="NIF3 (NGG1p interacting factor 3)-like"/>
    <property type="match status" value="1"/>
</dbReference>
<dbReference type="HOGENOM" id="CLU_120084_3_1_2"/>
<dbReference type="STRING" id="1236689.MMALV_06540"/>
<dbReference type="RefSeq" id="WP_015504541.1">
    <property type="nucleotide sequence ID" value="NC_020913.1"/>
</dbReference>
<accession>M9SGX7</accession>
<dbReference type="Proteomes" id="UP000012672">
    <property type="component" value="Chromosome"/>
</dbReference>
<dbReference type="Gene3D" id="3.30.70.120">
    <property type="match status" value="1"/>
</dbReference>
<dbReference type="InParanoid" id="M9SGX7"/>
<evidence type="ECO:0000313" key="1">
    <source>
        <dbReference type="EMBL" id="AGI85393.1"/>
    </source>
</evidence>
<dbReference type="InterPro" id="IPR036069">
    <property type="entry name" value="DUF34/NIF3_sf"/>
</dbReference>
<dbReference type="GeneID" id="41321443"/>
<dbReference type="PANTHER" id="PTHR41774:SF1">
    <property type="entry name" value="NGG1P INTERACTING FACTOR NIF3"/>
    <property type="match status" value="1"/>
</dbReference>
<dbReference type="eggNOG" id="arCOG14976">
    <property type="taxonomic scope" value="Archaea"/>
</dbReference>
<protein>
    <submittedName>
        <fullName evidence="1">Bsu YqfO NIF3/CutA domain protein</fullName>
    </submittedName>
</protein>
<dbReference type="InterPro" id="IPR015867">
    <property type="entry name" value="N-reg_PII/ATP_PRibTrfase_C"/>
</dbReference>
<proteinExistence type="predicted"/>
<dbReference type="OrthoDB" id="52944at2157"/>
<reference evidence="1 2" key="1">
    <citation type="journal article" date="2012" name="J. Bacteriol.">
        <title>Genome sequence of 'Candidatus Methanomethylophilus alvus' Mx1201, a methanogenic archaeon from the human gut belonging to a seventh order of methanogens.</title>
        <authorList>
            <person name="Borrel G."/>
            <person name="Harris H.M."/>
            <person name="Tottey W."/>
            <person name="Mihajlovski A."/>
            <person name="Parisot N."/>
            <person name="Peyretaillade E."/>
            <person name="Peyret P."/>
            <person name="Gribaldo S."/>
            <person name="O'Toole P.W."/>
            <person name="Brugere J.F."/>
        </authorList>
    </citation>
    <scope>NUCLEOTIDE SEQUENCE [LARGE SCALE GENOMIC DNA]</scope>
    <source>
        <strain evidence="1 2">Mx1201</strain>
    </source>
</reference>
<sequence length="117" mass="13229">MTGPSEVYGIGVDVPASHLEMLMDAIDGVMEPVYPGYRRSFRYFPVKGTWKTEEGSHPFIGKVGEISVEDEVRLEFVVGKEDLERVLETIDRIHPYEEPAVDVVPQIGWRSLIRPSP</sequence>
<name>M9SGX7_METAX</name>